<dbReference type="PANTHER" id="PTHR18901">
    <property type="entry name" value="2-DEOXYGLUCOSE-6-PHOSPHATE PHOSPHATASE 2"/>
    <property type="match status" value="1"/>
</dbReference>
<dbReference type="InterPro" id="IPR036412">
    <property type="entry name" value="HAD-like_sf"/>
</dbReference>
<sequence>MMGKKATEAARVFVEETGISDSLTAEDFLVERGNVAENVPHKRPHASRLIHHLHENGIPICVATVTHMRHFDLKTQRHCELFSLMHHVVRGDDPEVKQGKPSPDIFLAAANRFEHSFRILHFSSSYFGFHQDAVQVLNSLLDFSPADWGLPPFENASAKLD</sequence>
<reference evidence="1 2" key="1">
    <citation type="submission" date="2023-10" db="EMBL/GenBank/DDBJ databases">
        <title>Genome-Wide Identification Analysis in wild type Solanum Pinnatisectum Reveals Some Genes Defensing Phytophthora Infestans.</title>
        <authorList>
            <person name="Sun C."/>
        </authorList>
    </citation>
    <scope>NUCLEOTIDE SEQUENCE [LARGE SCALE GENOMIC DNA]</scope>
    <source>
        <strain evidence="1">LQN</strain>
        <tissue evidence="1">Leaf</tissue>
    </source>
</reference>
<protein>
    <submittedName>
        <fullName evidence="1">Uncharacterized protein</fullName>
    </submittedName>
</protein>
<dbReference type="Gene3D" id="3.40.50.1000">
    <property type="entry name" value="HAD superfamily/HAD-like"/>
    <property type="match status" value="1"/>
</dbReference>
<keyword evidence="2" id="KW-1185">Reference proteome</keyword>
<comment type="caution">
    <text evidence="1">The sequence shown here is derived from an EMBL/GenBank/DDBJ whole genome shotgun (WGS) entry which is preliminary data.</text>
</comment>
<dbReference type="SUPFAM" id="SSF56784">
    <property type="entry name" value="HAD-like"/>
    <property type="match status" value="1"/>
</dbReference>
<evidence type="ECO:0000313" key="2">
    <source>
        <dbReference type="Proteomes" id="UP001311915"/>
    </source>
</evidence>
<dbReference type="Proteomes" id="UP001311915">
    <property type="component" value="Unassembled WGS sequence"/>
</dbReference>
<gene>
    <name evidence="1" type="ORF">R3W88_019289</name>
</gene>
<dbReference type="GO" id="GO:0043136">
    <property type="term" value="F:sn-glycerol 3-phosphatase activity"/>
    <property type="evidence" value="ECO:0007669"/>
    <property type="project" value="TreeGrafter"/>
</dbReference>
<proteinExistence type="predicted"/>
<name>A0AAV9KMV3_9SOLN</name>
<dbReference type="Gene3D" id="1.10.150.240">
    <property type="entry name" value="Putative phosphatase, domain 2"/>
    <property type="match status" value="1"/>
</dbReference>
<dbReference type="PANTHER" id="PTHR18901:SF38">
    <property type="entry name" value="PSEUDOURIDINE-5'-PHOSPHATASE"/>
    <property type="match status" value="1"/>
</dbReference>
<evidence type="ECO:0000313" key="1">
    <source>
        <dbReference type="EMBL" id="KAK4713382.1"/>
    </source>
</evidence>
<dbReference type="Pfam" id="PF00702">
    <property type="entry name" value="Hydrolase"/>
    <property type="match status" value="1"/>
</dbReference>
<dbReference type="EMBL" id="JAWPEI010000010">
    <property type="protein sequence ID" value="KAK4713382.1"/>
    <property type="molecule type" value="Genomic_DNA"/>
</dbReference>
<dbReference type="GO" id="GO:0006114">
    <property type="term" value="P:glycerol biosynthetic process"/>
    <property type="evidence" value="ECO:0007669"/>
    <property type="project" value="TreeGrafter"/>
</dbReference>
<dbReference type="AlphaFoldDB" id="A0AAV9KMV3"/>
<accession>A0AAV9KMV3</accession>
<organism evidence="1 2">
    <name type="scientific">Solanum pinnatisectum</name>
    <name type="common">tansyleaf nightshade</name>
    <dbReference type="NCBI Taxonomy" id="50273"/>
    <lineage>
        <taxon>Eukaryota</taxon>
        <taxon>Viridiplantae</taxon>
        <taxon>Streptophyta</taxon>
        <taxon>Embryophyta</taxon>
        <taxon>Tracheophyta</taxon>
        <taxon>Spermatophyta</taxon>
        <taxon>Magnoliopsida</taxon>
        <taxon>eudicotyledons</taxon>
        <taxon>Gunneridae</taxon>
        <taxon>Pentapetalae</taxon>
        <taxon>asterids</taxon>
        <taxon>lamiids</taxon>
        <taxon>Solanales</taxon>
        <taxon>Solanaceae</taxon>
        <taxon>Solanoideae</taxon>
        <taxon>Solaneae</taxon>
        <taxon>Solanum</taxon>
    </lineage>
</organism>
<dbReference type="InterPro" id="IPR023214">
    <property type="entry name" value="HAD_sf"/>
</dbReference>
<dbReference type="InterPro" id="IPR023198">
    <property type="entry name" value="PGP-like_dom2"/>
</dbReference>